<dbReference type="NCBIfam" id="TIGR00369">
    <property type="entry name" value="unchar_dom_1"/>
    <property type="match status" value="1"/>
</dbReference>
<dbReference type="AlphaFoldDB" id="A0A9W6SR85"/>
<accession>A0A9W6SR85</accession>
<name>A0A9W6SR85_9ACTN</name>
<dbReference type="RefSeq" id="WP_285666953.1">
    <property type="nucleotide sequence ID" value="NZ_BSTX01000006.1"/>
</dbReference>
<dbReference type="Pfam" id="PF03061">
    <property type="entry name" value="4HBT"/>
    <property type="match status" value="1"/>
</dbReference>
<evidence type="ECO:0000256" key="2">
    <source>
        <dbReference type="ARBA" id="ARBA00022801"/>
    </source>
</evidence>
<sequence>MPRSSAEATPAKEMHARDLTCRSLGIALDEAAPGRAVVSMTATADMVNGHGIVHGGYLFLLADAAFAFACNSYGPVTVAQSAQVMFLRHAEPGDTLVAEARERSRIGRAGLYDVTVTRDGEAIAEFRGASVTLAGNPFAGLT</sequence>
<evidence type="ECO:0000313" key="5">
    <source>
        <dbReference type="Proteomes" id="UP001165079"/>
    </source>
</evidence>
<reference evidence="4" key="1">
    <citation type="submission" date="2023-03" db="EMBL/GenBank/DDBJ databases">
        <title>Actinorhabdospora filicis NBRC 111898.</title>
        <authorList>
            <person name="Ichikawa N."/>
            <person name="Sato H."/>
            <person name="Tonouchi N."/>
        </authorList>
    </citation>
    <scope>NUCLEOTIDE SEQUENCE</scope>
    <source>
        <strain evidence="4">NBRC 111898</strain>
    </source>
</reference>
<keyword evidence="5" id="KW-1185">Reference proteome</keyword>
<dbReference type="CDD" id="cd03443">
    <property type="entry name" value="PaaI_thioesterase"/>
    <property type="match status" value="1"/>
</dbReference>
<feature type="domain" description="Thioesterase" evidence="3">
    <location>
        <begin position="50"/>
        <end position="121"/>
    </location>
</feature>
<comment type="caution">
    <text evidence="4">The sequence shown here is derived from an EMBL/GenBank/DDBJ whole genome shotgun (WGS) entry which is preliminary data.</text>
</comment>
<dbReference type="PANTHER" id="PTHR42856:SF1">
    <property type="entry name" value="ACYL-COENZYME A THIOESTERASE PAAI"/>
    <property type="match status" value="1"/>
</dbReference>
<comment type="similarity">
    <text evidence="1">Belongs to the thioesterase PaaI family.</text>
</comment>
<dbReference type="InterPro" id="IPR003736">
    <property type="entry name" value="PAAI_dom"/>
</dbReference>
<dbReference type="InterPro" id="IPR006683">
    <property type="entry name" value="Thioestr_dom"/>
</dbReference>
<dbReference type="Proteomes" id="UP001165079">
    <property type="component" value="Unassembled WGS sequence"/>
</dbReference>
<dbReference type="Gene3D" id="3.10.129.10">
    <property type="entry name" value="Hotdog Thioesterase"/>
    <property type="match status" value="1"/>
</dbReference>
<dbReference type="GO" id="GO:0016289">
    <property type="term" value="F:acyl-CoA hydrolase activity"/>
    <property type="evidence" value="ECO:0007669"/>
    <property type="project" value="TreeGrafter"/>
</dbReference>
<gene>
    <name evidence="4" type="primary">paaI</name>
    <name evidence="4" type="ORF">Afil01_62820</name>
</gene>
<keyword evidence="2" id="KW-0378">Hydrolase</keyword>
<dbReference type="PANTHER" id="PTHR42856">
    <property type="entry name" value="ACYL-COENZYME A THIOESTERASE PAAI"/>
    <property type="match status" value="1"/>
</dbReference>
<dbReference type="EMBL" id="BSTX01000006">
    <property type="protein sequence ID" value="GLZ81475.1"/>
    <property type="molecule type" value="Genomic_DNA"/>
</dbReference>
<dbReference type="FunFam" id="3.10.129.10:FF:000022">
    <property type="entry name" value="Phenylacetic acid degradation protein"/>
    <property type="match status" value="1"/>
</dbReference>
<dbReference type="SUPFAM" id="SSF54637">
    <property type="entry name" value="Thioesterase/thiol ester dehydrase-isomerase"/>
    <property type="match status" value="1"/>
</dbReference>
<protein>
    <submittedName>
        <fullName evidence="4">Phenylacetic acid degradation protein PaaD</fullName>
    </submittedName>
</protein>
<dbReference type="InterPro" id="IPR052723">
    <property type="entry name" value="Acyl-CoA_thioesterase_PaaI"/>
</dbReference>
<organism evidence="4 5">
    <name type="scientific">Actinorhabdospora filicis</name>
    <dbReference type="NCBI Taxonomy" id="1785913"/>
    <lineage>
        <taxon>Bacteria</taxon>
        <taxon>Bacillati</taxon>
        <taxon>Actinomycetota</taxon>
        <taxon>Actinomycetes</taxon>
        <taxon>Micromonosporales</taxon>
        <taxon>Micromonosporaceae</taxon>
        <taxon>Actinorhabdospora</taxon>
    </lineage>
</organism>
<evidence type="ECO:0000313" key="4">
    <source>
        <dbReference type="EMBL" id="GLZ81475.1"/>
    </source>
</evidence>
<evidence type="ECO:0000259" key="3">
    <source>
        <dbReference type="Pfam" id="PF03061"/>
    </source>
</evidence>
<dbReference type="NCBIfam" id="TIGR02286">
    <property type="entry name" value="PaaD"/>
    <property type="match status" value="1"/>
</dbReference>
<evidence type="ECO:0000256" key="1">
    <source>
        <dbReference type="ARBA" id="ARBA00008324"/>
    </source>
</evidence>
<dbReference type="InterPro" id="IPR011973">
    <property type="entry name" value="PaaD"/>
</dbReference>
<dbReference type="InterPro" id="IPR029069">
    <property type="entry name" value="HotDog_dom_sf"/>
</dbReference>
<proteinExistence type="inferred from homology"/>